<feature type="transmembrane region" description="Helical" evidence="2">
    <location>
        <begin position="669"/>
        <end position="690"/>
    </location>
</feature>
<evidence type="ECO:0000256" key="2">
    <source>
        <dbReference type="SAM" id="Phobius"/>
    </source>
</evidence>
<protein>
    <recommendedName>
        <fullName evidence="3">Dynamin N-terminal domain-containing protein</fullName>
    </recommendedName>
</protein>
<keyword evidence="2" id="KW-0812">Transmembrane</keyword>
<dbReference type="PANTHER" id="PTHR43681">
    <property type="entry name" value="TRANSMEMBRANE GTPASE FZO"/>
    <property type="match status" value="1"/>
</dbReference>
<evidence type="ECO:0000256" key="1">
    <source>
        <dbReference type="SAM" id="MobiDB-lite"/>
    </source>
</evidence>
<organism evidence="4 5">
    <name type="scientific">Pseudonocardia sulfidoxydans NBRC 16205</name>
    <dbReference type="NCBI Taxonomy" id="1223511"/>
    <lineage>
        <taxon>Bacteria</taxon>
        <taxon>Bacillati</taxon>
        <taxon>Actinomycetota</taxon>
        <taxon>Actinomycetes</taxon>
        <taxon>Pseudonocardiales</taxon>
        <taxon>Pseudonocardiaceae</taxon>
        <taxon>Pseudonocardia</taxon>
    </lineage>
</organism>
<evidence type="ECO:0000313" key="4">
    <source>
        <dbReference type="EMBL" id="GEL24886.1"/>
    </source>
</evidence>
<dbReference type="SUPFAM" id="SSF52540">
    <property type="entry name" value="P-loop containing nucleoside triphosphate hydrolases"/>
    <property type="match status" value="1"/>
</dbReference>
<dbReference type="Pfam" id="PF00350">
    <property type="entry name" value="Dynamin_N"/>
    <property type="match status" value="1"/>
</dbReference>
<accession>A0A511DJA8</accession>
<feature type="compositionally biased region" description="Pro residues" evidence="1">
    <location>
        <begin position="65"/>
        <end position="136"/>
    </location>
</feature>
<dbReference type="InterPro" id="IPR051943">
    <property type="entry name" value="TRAFAC_Dynamin-like_GTPase"/>
</dbReference>
<dbReference type="PANTHER" id="PTHR43681:SF1">
    <property type="entry name" value="SARCALUMENIN"/>
    <property type="match status" value="1"/>
</dbReference>
<dbReference type="Proteomes" id="UP000321685">
    <property type="component" value="Unassembled WGS sequence"/>
</dbReference>
<keyword evidence="5" id="KW-1185">Reference proteome</keyword>
<gene>
    <name evidence="4" type="ORF">PSU4_38400</name>
</gene>
<dbReference type="RefSeq" id="WP_147110200.1">
    <property type="nucleotide sequence ID" value="NZ_BJVJ01000041.1"/>
</dbReference>
<comment type="caution">
    <text evidence="4">The sequence shown here is derived from an EMBL/GenBank/DDBJ whole genome shotgun (WGS) entry which is preliminary data.</text>
</comment>
<sequence length="789" mass="82112">MGESYARPPRPGGPREGLHDEDGSDVMSSDRPGTDDAVPEQRRQQPTSGPYGRGPREPFVRRGGPVPPPGPNAPRPVPVGPAGPPPAPGAGRPLPPGPPPPRPPVPPHAAPPAAPPHAAPPAAPPQAAPPAAPPQAAPAQAAEPDADEKAEEKKAGAAATPRVRKSLLGGSLVRSGLPLDAAQGRAMRETRKLLNQHKRTDLLERLEARLAAKPGPPVVAVVGEAKRGKSSLVNALLGRREIVPTGADITTAVFVEVHCDDPAATPEGKDSAALPPPGGANVVFVDGTVRTVPSGRVRDWVAVGARPDGGQGPDVAGVRMRSGHGRLPGATIVDTPGAGGLDSGHAKLALQACRNAALLVFVTDAGQPLPGPELAFLTEASRSVERVVIAVTKIDKYPSHEQVVGEIRDLLQRHAPRFASSPVVPVSAELALQATTSPPPLAADLDAYSGVPALVAAIKEGLADASGLAVRNALRTADHALGEIADEIERTIEAVKQTPGAESAADREREELVELRERQGTWSLYLDRDLRHARGRAVETLGRESDRLRVVWRDRLEKRRLAYSRAAAEQATSELRGDLAAMAGAAALDFRDAVTAVVQELVGPEEAAMMLPTSGAQSVVDAVDAGRTAPSGMRKLFDPSLLFISNSAGTTAFHIAAPAGAAAAAAGALVLPLTIAIVGGISALALMTLFRQGQSAQRRLADWASEEVVRVRAATTAALDDLVNDVKPEIIVAYRAVLSARIATLDRVIKEAQAADRADARERGITVSGLQLQLTALRDQQKELATLLG</sequence>
<dbReference type="NCBIfam" id="TIGR04294">
    <property type="entry name" value="pre_pil_HX9DG"/>
    <property type="match status" value="1"/>
</dbReference>
<feature type="domain" description="Dynamin N-terminal" evidence="3">
    <location>
        <begin position="219"/>
        <end position="392"/>
    </location>
</feature>
<dbReference type="InterPro" id="IPR045063">
    <property type="entry name" value="Dynamin_N"/>
</dbReference>
<keyword evidence="2" id="KW-0472">Membrane</keyword>
<dbReference type="OrthoDB" id="4746525at2"/>
<dbReference type="EMBL" id="BJVJ01000041">
    <property type="protein sequence ID" value="GEL24886.1"/>
    <property type="molecule type" value="Genomic_DNA"/>
</dbReference>
<dbReference type="Gene3D" id="3.40.50.300">
    <property type="entry name" value="P-loop containing nucleotide triphosphate hydrolases"/>
    <property type="match status" value="1"/>
</dbReference>
<keyword evidence="2" id="KW-1133">Transmembrane helix</keyword>
<evidence type="ECO:0000313" key="5">
    <source>
        <dbReference type="Proteomes" id="UP000321685"/>
    </source>
</evidence>
<dbReference type="InterPro" id="IPR027558">
    <property type="entry name" value="Pre_pil_HX9DG_C"/>
</dbReference>
<dbReference type="AlphaFoldDB" id="A0A511DJA8"/>
<evidence type="ECO:0000259" key="3">
    <source>
        <dbReference type="Pfam" id="PF00350"/>
    </source>
</evidence>
<dbReference type="InterPro" id="IPR027417">
    <property type="entry name" value="P-loop_NTPase"/>
</dbReference>
<proteinExistence type="predicted"/>
<feature type="region of interest" description="Disordered" evidence="1">
    <location>
        <begin position="1"/>
        <end position="162"/>
    </location>
</feature>
<name>A0A511DJA8_9PSEU</name>
<reference evidence="4 5" key="1">
    <citation type="submission" date="2019-07" db="EMBL/GenBank/DDBJ databases">
        <title>Whole genome shotgun sequence of Pseudonocardia sulfidoxydans NBRC 16205.</title>
        <authorList>
            <person name="Hosoyama A."/>
            <person name="Uohara A."/>
            <person name="Ohji S."/>
            <person name="Ichikawa N."/>
        </authorList>
    </citation>
    <scope>NUCLEOTIDE SEQUENCE [LARGE SCALE GENOMIC DNA]</scope>
    <source>
        <strain evidence="4 5">NBRC 16205</strain>
    </source>
</reference>